<sequence length="691" mass="77219">MYSILPKPAFDDFLALSKSARAELLQRPVSAVCGDKVEIERQREAIRETLAVADGGWPVESLFSLRKIIEIAMPLHRASVSEYYILWELFEALREDERIKPLSEKMAWQVAISAAVRAINASSFRNSYNDNTREGVVGRSLMALKRKGFGFEIDGLGARLTKPAYNKVCAKIEQKICRVGGFDAANALLNVMTKSSRIYDGSLLHARTPAQIYRTAEAGTPWHYIYTLALKHIEAKPTRTNAEKILQDMEELAGLMAASLNVEPQSSYENLSLSGPGLPGALYDTVIYDELFAFPQWQPLAAEFLGPVWLDQLESAGCNFPVARKDQWADFLAGLLRLARSDQLIQVRSLDFVSPGLTAEQAFQMLEALNVADGALNSGYMTPSDNKARNSTFYPVFRARGDVWVVQPKAVVSRALIERLFTLMRQQGDAELGNKYGVALERTTEAILRHFGMEPTFRNAGYAGSSRGQTFEVDLVYETPERIFLVECTKKPLTAPARGGHTMAIINDLEASFLKLVQQLAHHEARLRSDGRIDFDDGRSLLLGGRKIEKIGISLFDHGSLQDRNMTMSLINLLAGSQMTTDHPEFDAITERTNRRLEKLAGSIREIIGVDEKKAERAFFSFAMSTWWLSIDQLFYLCAKGGGLWQGLLKPRHLTNRSGDLIAEIRRFETLNPVAQALLDNAQKMDNRALL</sequence>
<dbReference type="RefSeq" id="WP_094075616.1">
    <property type="nucleotide sequence ID" value="NZ_NBYO01000001.1"/>
</dbReference>
<protein>
    <submittedName>
        <fullName evidence="1">Uncharacterized protein</fullName>
    </submittedName>
</protein>
<evidence type="ECO:0000313" key="1">
    <source>
        <dbReference type="EMBL" id="OXT01648.1"/>
    </source>
</evidence>
<dbReference type="AlphaFoldDB" id="A0A231V0C7"/>
<evidence type="ECO:0000313" key="2">
    <source>
        <dbReference type="Proteomes" id="UP000215405"/>
    </source>
</evidence>
<organism evidence="1 2">
    <name type="scientific">Notoacmeibacter marinus</name>
    <dbReference type="NCBI Taxonomy" id="1876515"/>
    <lineage>
        <taxon>Bacteria</taxon>
        <taxon>Pseudomonadati</taxon>
        <taxon>Pseudomonadota</taxon>
        <taxon>Alphaproteobacteria</taxon>
        <taxon>Hyphomicrobiales</taxon>
        <taxon>Notoacmeibacteraceae</taxon>
        <taxon>Notoacmeibacter</taxon>
    </lineage>
</organism>
<gene>
    <name evidence="1" type="ORF">B7H23_01360</name>
</gene>
<dbReference type="Proteomes" id="UP000215405">
    <property type="component" value="Unassembled WGS sequence"/>
</dbReference>
<name>A0A231V0C7_9HYPH</name>
<keyword evidence="2" id="KW-1185">Reference proteome</keyword>
<dbReference type="EMBL" id="NBYO01000001">
    <property type="protein sequence ID" value="OXT01648.1"/>
    <property type="molecule type" value="Genomic_DNA"/>
</dbReference>
<accession>A0A231V0C7</accession>
<reference evidence="2" key="1">
    <citation type="journal article" date="2017" name="Int. J. Syst. Evol. Microbiol.">
        <title>Notoacmeibacter marinus gen. nov., sp. nov., isolated from the gut of a limpet and proposal of Notoacmeibacteraceae fam. nov. in the order Rhizobiales of the class Alphaproteobacteria.</title>
        <authorList>
            <person name="Huang Z."/>
            <person name="Guo F."/>
            <person name="Lai Q."/>
        </authorList>
    </citation>
    <scope>NUCLEOTIDE SEQUENCE [LARGE SCALE GENOMIC DNA]</scope>
    <source>
        <strain evidence="2">XMTR2A4</strain>
    </source>
</reference>
<proteinExistence type="predicted"/>
<comment type="caution">
    <text evidence="1">The sequence shown here is derived from an EMBL/GenBank/DDBJ whole genome shotgun (WGS) entry which is preliminary data.</text>
</comment>